<keyword evidence="8" id="KW-1185">Reference proteome</keyword>
<feature type="compositionally biased region" description="Basic and acidic residues" evidence="5">
    <location>
        <begin position="89"/>
        <end position="102"/>
    </location>
</feature>
<name>A0A1B7NDG0_9AGAM</name>
<evidence type="ECO:0000256" key="1">
    <source>
        <dbReference type="ARBA" id="ARBA00004141"/>
    </source>
</evidence>
<reference evidence="7 8" key="1">
    <citation type="submission" date="2016-06" db="EMBL/GenBank/DDBJ databases">
        <title>Comparative genomics of the ectomycorrhizal sister species Rhizopogon vinicolor and Rhizopogon vesiculosus (Basidiomycota: Boletales) reveals a divergence of the mating type B locus.</title>
        <authorList>
            <consortium name="DOE Joint Genome Institute"/>
            <person name="Mujic A.B."/>
            <person name="Kuo A."/>
            <person name="Tritt A."/>
            <person name="Lipzen A."/>
            <person name="Chen C."/>
            <person name="Johnson J."/>
            <person name="Sharma A."/>
            <person name="Barry K."/>
            <person name="Grigoriev I.V."/>
            <person name="Spatafora J.W."/>
        </authorList>
    </citation>
    <scope>NUCLEOTIDE SEQUENCE [LARGE SCALE GENOMIC DNA]</scope>
    <source>
        <strain evidence="7 8">AM-OR11-026</strain>
    </source>
</reference>
<evidence type="ECO:0000256" key="4">
    <source>
        <dbReference type="ARBA" id="ARBA00023136"/>
    </source>
</evidence>
<dbReference type="SUPFAM" id="SSF103481">
    <property type="entry name" value="Multidrug resistance efflux transporter EmrE"/>
    <property type="match status" value="1"/>
</dbReference>
<dbReference type="GO" id="GO:0015095">
    <property type="term" value="F:magnesium ion transmembrane transporter activity"/>
    <property type="evidence" value="ECO:0007669"/>
    <property type="project" value="InterPro"/>
</dbReference>
<feature type="transmembrane region" description="Helical" evidence="6">
    <location>
        <begin position="384"/>
        <end position="402"/>
    </location>
</feature>
<evidence type="ECO:0000256" key="3">
    <source>
        <dbReference type="ARBA" id="ARBA00022989"/>
    </source>
</evidence>
<feature type="transmembrane region" description="Helical" evidence="6">
    <location>
        <begin position="346"/>
        <end position="364"/>
    </location>
</feature>
<dbReference type="PANTHER" id="PTHR12570:SF65">
    <property type="entry name" value="MAGNESIUM TRANSPORTER NIPA9-RELATED"/>
    <property type="match status" value="1"/>
</dbReference>
<keyword evidence="3 6" id="KW-1133">Transmembrane helix</keyword>
<evidence type="ECO:0000256" key="6">
    <source>
        <dbReference type="SAM" id="Phobius"/>
    </source>
</evidence>
<feature type="transmembrane region" description="Helical" evidence="6">
    <location>
        <begin position="34"/>
        <end position="52"/>
    </location>
</feature>
<dbReference type="PANTHER" id="PTHR12570">
    <property type="match status" value="1"/>
</dbReference>
<evidence type="ECO:0000313" key="7">
    <source>
        <dbReference type="EMBL" id="OAX42917.1"/>
    </source>
</evidence>
<feature type="transmembrane region" description="Helical" evidence="6">
    <location>
        <begin position="414"/>
        <end position="435"/>
    </location>
</feature>
<feature type="transmembrane region" description="Helical" evidence="6">
    <location>
        <begin position="447"/>
        <end position="466"/>
    </location>
</feature>
<evidence type="ECO:0000313" key="8">
    <source>
        <dbReference type="Proteomes" id="UP000092154"/>
    </source>
</evidence>
<comment type="subcellular location">
    <subcellularLocation>
        <location evidence="1">Membrane</location>
        <topology evidence="1">Multi-pass membrane protein</topology>
    </subcellularLocation>
</comment>
<feature type="transmembrane region" description="Helical" evidence="6">
    <location>
        <begin position="279"/>
        <end position="298"/>
    </location>
</feature>
<gene>
    <name evidence="7" type="ORF">K503DRAFT_709686</name>
</gene>
<proteinExistence type="predicted"/>
<keyword evidence="2 6" id="KW-0812">Transmembrane</keyword>
<dbReference type="GO" id="GO:0016020">
    <property type="term" value="C:membrane"/>
    <property type="evidence" value="ECO:0007669"/>
    <property type="project" value="UniProtKB-SubCell"/>
</dbReference>
<evidence type="ECO:0000256" key="2">
    <source>
        <dbReference type="ARBA" id="ARBA00022692"/>
    </source>
</evidence>
<sequence>MNMDVSLWSEVLNLTTSINEPGIHLPHLTMQTGIGITVAIAGNVLISLALNLQKLAHLRLAKERRQARMERELQVSGDRLRSRSPQGRRPPEDPDASFHETETQPLIQDTSSSHPRARYGVSASAETRRDDSRSRKSTSSTRGRRASKPQRIPSFASRFLPFRISLYKDDGENVSDTQEVSAIPVDVIPVERLVTLNGNHGRKSPSSELSEDEGAESDYLRSKLWWSGFILMNIGETGNFISYAFAPASLVAPLGTFALIANCFFAPLVLKERFRMHDLAGILLAMIGAITVVLSTPSSDDSVPPLTPDGLIAAISQRSFIIFAVIYIVGAVILTGLSEGNLGRRVVVVDVGLCAIFGGFTVLATKAISTLLTMEWVNMFADWITYPVLAILIITGILQIRFLNRALKRFDSKIVIPTQFVLFTLSAVIGSAVLYKDFERATFHEMVTFTYGCGATFAGVFVIAWANGNNYEAEQAADDGSVQTRGEGEQIAPSGSVRGVPVGSINARSRPALVIPKAAHETPVLRNKQSTLSLAGYSPARNLLLVHTPPRDRIGYRDRDVESGSITESLRGNR</sequence>
<dbReference type="Pfam" id="PF05653">
    <property type="entry name" value="Mg_trans_NIPA"/>
    <property type="match status" value="1"/>
</dbReference>
<dbReference type="Proteomes" id="UP000092154">
    <property type="component" value="Unassembled WGS sequence"/>
</dbReference>
<dbReference type="InParanoid" id="A0A1B7NDG0"/>
<accession>A0A1B7NDG0</accession>
<feature type="compositionally biased region" description="Polar residues" evidence="5">
    <location>
        <begin position="103"/>
        <end position="114"/>
    </location>
</feature>
<organism evidence="7 8">
    <name type="scientific">Rhizopogon vinicolor AM-OR11-026</name>
    <dbReference type="NCBI Taxonomy" id="1314800"/>
    <lineage>
        <taxon>Eukaryota</taxon>
        <taxon>Fungi</taxon>
        <taxon>Dikarya</taxon>
        <taxon>Basidiomycota</taxon>
        <taxon>Agaricomycotina</taxon>
        <taxon>Agaricomycetes</taxon>
        <taxon>Agaricomycetidae</taxon>
        <taxon>Boletales</taxon>
        <taxon>Suillineae</taxon>
        <taxon>Rhizopogonaceae</taxon>
        <taxon>Rhizopogon</taxon>
    </lineage>
</organism>
<protein>
    <submittedName>
        <fullName evidence="7">DUF803-domain-containing protein</fullName>
    </submittedName>
</protein>
<feature type="transmembrane region" description="Helical" evidence="6">
    <location>
        <begin position="224"/>
        <end position="245"/>
    </location>
</feature>
<dbReference type="InterPro" id="IPR037185">
    <property type="entry name" value="EmrE-like"/>
</dbReference>
<feature type="region of interest" description="Disordered" evidence="5">
    <location>
        <begin position="554"/>
        <end position="574"/>
    </location>
</feature>
<feature type="transmembrane region" description="Helical" evidence="6">
    <location>
        <begin position="251"/>
        <end position="270"/>
    </location>
</feature>
<evidence type="ECO:0000256" key="5">
    <source>
        <dbReference type="SAM" id="MobiDB-lite"/>
    </source>
</evidence>
<dbReference type="InterPro" id="IPR008521">
    <property type="entry name" value="Mg_trans_NIPA"/>
</dbReference>
<dbReference type="AlphaFoldDB" id="A0A1B7NDG0"/>
<feature type="region of interest" description="Disordered" evidence="5">
    <location>
        <begin position="69"/>
        <end position="150"/>
    </location>
</feature>
<feature type="compositionally biased region" description="Basic and acidic residues" evidence="5">
    <location>
        <begin position="69"/>
        <end position="81"/>
    </location>
</feature>
<keyword evidence="4 6" id="KW-0472">Membrane</keyword>
<feature type="compositionally biased region" description="Polar residues" evidence="5">
    <location>
        <begin position="564"/>
        <end position="574"/>
    </location>
</feature>
<feature type="transmembrane region" description="Helical" evidence="6">
    <location>
        <begin position="310"/>
        <end position="334"/>
    </location>
</feature>
<dbReference type="EMBL" id="KV448147">
    <property type="protein sequence ID" value="OAX42917.1"/>
    <property type="molecule type" value="Genomic_DNA"/>
</dbReference>
<dbReference type="OrthoDB" id="165382at2759"/>